<dbReference type="InterPro" id="IPR051023">
    <property type="entry name" value="PP2A_Regulatory_Subunit_A"/>
</dbReference>
<dbReference type="InterPro" id="IPR021133">
    <property type="entry name" value="HEAT_type_2"/>
</dbReference>
<dbReference type="InterPro" id="IPR011989">
    <property type="entry name" value="ARM-like"/>
</dbReference>
<dbReference type="Gene3D" id="1.25.10.10">
    <property type="entry name" value="Leucine-rich Repeat Variant"/>
    <property type="match status" value="2"/>
</dbReference>
<dbReference type="Pfam" id="PF15017">
    <property type="entry name" value="WRNPLPNID"/>
    <property type="match status" value="1"/>
</dbReference>
<feature type="domain" description="Putative WW-binding" evidence="3">
    <location>
        <begin position="588"/>
        <end position="617"/>
    </location>
</feature>
<dbReference type="HOGENOM" id="CLU_009128_1_1_1"/>
<dbReference type="PANTHER" id="PTHR10648">
    <property type="entry name" value="SERINE/THREONINE-PROTEIN PHOSPHATASE PP2A 65 KDA REGULATORY SUBUNIT"/>
    <property type="match status" value="1"/>
</dbReference>
<dbReference type="PANTHER" id="PTHR10648:SF1">
    <property type="entry name" value="SERINE_THREONINE-PROTEIN PHOSPHATASE 4 REGULATORY SUBUNIT 1"/>
    <property type="match status" value="1"/>
</dbReference>
<dbReference type="GO" id="GO:0019888">
    <property type="term" value="F:protein phosphatase regulator activity"/>
    <property type="evidence" value="ECO:0007669"/>
    <property type="project" value="TreeGrafter"/>
</dbReference>
<dbReference type="EMBL" id="JH816714">
    <property type="protein sequence ID" value="EKC34648.1"/>
    <property type="molecule type" value="Genomic_DNA"/>
</dbReference>
<sequence>MADIEFYSDPGNDGPDDGYGLDDSLDGDDVYNSDYKLTPLQKLEKYMQSENVYTRQMVARGLLDTLRAVEEMEEDVFPVFNAMVKLSQDSDPIVRSELMEQVPHLAVYCQDNLDLYDKAISSYLLPMVVRYLNDQNNQVRKTSQAALLVLMEQELICKEDIEEQVVGVILDLASPDSLDDYRTEAVARCLVFDGKADDEAVNVGCRSAIVLSQPALMSQLMSKMAPLLGKDMTERLFLLRFCEMCTDPLFHVRKVCAANFGDMCKVVGQDNTEQHLLPKFYYLCEDGVWGVRKACAECFMVVSCSCSQDVRKGELANLFVNLLCDLSRWVRMAAFQQLGPFISTFADPGLTGLYVNEEGILSVQMEHIQNIEKIRAIGEKLEHESKQIQESGLTEETDEESKEEYPPGGSVETSNVCDTNMDLSETDRNTEIIVSTCATNTKFTSEEELSPEEIRAQEYLAKKAAQGQKDSKEESSETTTTISSEDKETSSGDGRKEEGSTPSQSAVAEGEEADSGTMEKVEDSCDKCSASEEAGVLRQGEENAENICTPLEQSTEDTKAICDSVDQNKSNNKEDKEVHIHSDLPIDDFNSFTFWRDPLPEVSLDLEVMSDNQDVEQGGRGMRKPTENECETINSSLSLTNSMNTPVSATNQLYGESGVRIHTASISTVSEESVSNIGSTHVLGQNLNEVMDGVVHDMSGSSLGYIDSDSSPDIAETLDEATLAQMQDIVPQSLLESYLGMVDPSRAQTVDTEITKHCAYNLPAVAYTLGRSNWNCIKVLYEKLASDMQWKVRRTLAFSIHEMALILGDEITHRDLVPVFDGFLKDLDEVKIGVLKHLADFLRLLKPDVRRQYLTKLSGFLNTDNTRNWRFRLELAEQLIMTSELFSSVEISQHLLPICLSLMEDKVAEVRLIAYKLISAMIKRLAEEDEKLTENLLNELVSKFAKSNKWVGRQIFVQMCLAVLEDQSLPLDMFSKHLLPCLLNISHDPVPNVRLTLSRVMSGQIIPRDVFTSESHPQQREILSTLERLKADGDRDVRYFANPVPEHTMLVDYEDDAIEDIDIETVTARVRWAGLVVKCATQGPTGDMQCLLVSSILWNLVHLSVSVCVSEDGKRVLDTDPNTSYNL</sequence>
<feature type="compositionally biased region" description="Basic and acidic residues" evidence="2">
    <location>
        <begin position="517"/>
        <end position="526"/>
    </location>
</feature>
<feature type="compositionally biased region" description="Polar residues" evidence="2">
    <location>
        <begin position="411"/>
        <end position="423"/>
    </location>
</feature>
<protein>
    <submittedName>
        <fullName evidence="4">Serine/threonine-protein phosphatase 4 regulatory subunit 1</fullName>
    </submittedName>
</protein>
<dbReference type="InterPro" id="IPR033461">
    <property type="entry name" value="WRNPLPNID"/>
</dbReference>
<dbReference type="GO" id="GO:0005737">
    <property type="term" value="C:cytoplasm"/>
    <property type="evidence" value="ECO:0007669"/>
    <property type="project" value="TreeGrafter"/>
</dbReference>
<feature type="compositionally biased region" description="Acidic residues" evidence="2">
    <location>
        <begin position="393"/>
        <end position="402"/>
    </location>
</feature>
<organism evidence="4">
    <name type="scientific">Magallana gigas</name>
    <name type="common">Pacific oyster</name>
    <name type="synonym">Crassostrea gigas</name>
    <dbReference type="NCBI Taxonomy" id="29159"/>
    <lineage>
        <taxon>Eukaryota</taxon>
        <taxon>Metazoa</taxon>
        <taxon>Spiralia</taxon>
        <taxon>Lophotrochozoa</taxon>
        <taxon>Mollusca</taxon>
        <taxon>Bivalvia</taxon>
        <taxon>Autobranchia</taxon>
        <taxon>Pteriomorphia</taxon>
        <taxon>Ostreida</taxon>
        <taxon>Ostreoidea</taxon>
        <taxon>Ostreidae</taxon>
        <taxon>Magallana</taxon>
    </lineage>
</organism>
<evidence type="ECO:0000313" key="4">
    <source>
        <dbReference type="EMBL" id="EKC34648.1"/>
    </source>
</evidence>
<feature type="region of interest" description="Disordered" evidence="2">
    <location>
        <begin position="1"/>
        <end position="23"/>
    </location>
</feature>
<feature type="region of interest" description="Disordered" evidence="2">
    <location>
        <begin position="462"/>
        <end position="526"/>
    </location>
</feature>
<reference evidence="4" key="1">
    <citation type="journal article" date="2012" name="Nature">
        <title>The oyster genome reveals stress adaptation and complexity of shell formation.</title>
        <authorList>
            <person name="Zhang G."/>
            <person name="Fang X."/>
            <person name="Guo X."/>
            <person name="Li L."/>
            <person name="Luo R."/>
            <person name="Xu F."/>
            <person name="Yang P."/>
            <person name="Zhang L."/>
            <person name="Wang X."/>
            <person name="Qi H."/>
            <person name="Xiong Z."/>
            <person name="Que H."/>
            <person name="Xie Y."/>
            <person name="Holland P.W."/>
            <person name="Paps J."/>
            <person name="Zhu Y."/>
            <person name="Wu F."/>
            <person name="Chen Y."/>
            <person name="Wang J."/>
            <person name="Peng C."/>
            <person name="Meng J."/>
            <person name="Yang L."/>
            <person name="Liu J."/>
            <person name="Wen B."/>
            <person name="Zhang N."/>
            <person name="Huang Z."/>
            <person name="Zhu Q."/>
            <person name="Feng Y."/>
            <person name="Mount A."/>
            <person name="Hedgecock D."/>
            <person name="Xu Z."/>
            <person name="Liu Y."/>
            <person name="Domazet-Loso T."/>
            <person name="Du Y."/>
            <person name="Sun X."/>
            <person name="Zhang S."/>
            <person name="Liu B."/>
            <person name="Cheng P."/>
            <person name="Jiang X."/>
            <person name="Li J."/>
            <person name="Fan D."/>
            <person name="Wang W."/>
            <person name="Fu W."/>
            <person name="Wang T."/>
            <person name="Wang B."/>
            <person name="Zhang J."/>
            <person name="Peng Z."/>
            <person name="Li Y."/>
            <person name="Li N."/>
            <person name="Wang J."/>
            <person name="Chen M."/>
            <person name="He Y."/>
            <person name="Tan F."/>
            <person name="Song X."/>
            <person name="Zheng Q."/>
            <person name="Huang R."/>
            <person name="Yang H."/>
            <person name="Du X."/>
            <person name="Chen L."/>
            <person name="Yang M."/>
            <person name="Gaffney P.M."/>
            <person name="Wang S."/>
            <person name="Luo L."/>
            <person name="She Z."/>
            <person name="Ming Y."/>
            <person name="Huang W."/>
            <person name="Zhang S."/>
            <person name="Huang B."/>
            <person name="Zhang Y."/>
            <person name="Qu T."/>
            <person name="Ni P."/>
            <person name="Miao G."/>
            <person name="Wang J."/>
            <person name="Wang Q."/>
            <person name="Steinberg C.E."/>
            <person name="Wang H."/>
            <person name="Li N."/>
            <person name="Qian L."/>
            <person name="Zhang G."/>
            <person name="Li Y."/>
            <person name="Yang H."/>
            <person name="Liu X."/>
            <person name="Wang J."/>
            <person name="Yin Y."/>
            <person name="Wang J."/>
        </authorList>
    </citation>
    <scope>NUCLEOTIDE SEQUENCE [LARGE SCALE GENOMIC DNA]</scope>
    <source>
        <strain evidence="4">05x7-T-G4-1.051#20</strain>
    </source>
</reference>
<dbReference type="PROSITE" id="PS50077">
    <property type="entry name" value="HEAT_REPEAT"/>
    <property type="match status" value="1"/>
</dbReference>
<dbReference type="InterPro" id="IPR016024">
    <property type="entry name" value="ARM-type_fold"/>
</dbReference>
<evidence type="ECO:0000259" key="3">
    <source>
        <dbReference type="Pfam" id="PF15017"/>
    </source>
</evidence>
<feature type="compositionally biased region" description="Acidic residues" evidence="2">
    <location>
        <begin position="14"/>
        <end position="23"/>
    </location>
</feature>
<proteinExistence type="predicted"/>
<dbReference type="InParanoid" id="K1QLA1"/>
<feature type="region of interest" description="Disordered" evidence="2">
    <location>
        <begin position="385"/>
        <end position="428"/>
    </location>
</feature>
<dbReference type="SUPFAM" id="SSF48371">
    <property type="entry name" value="ARM repeat"/>
    <property type="match status" value="1"/>
</dbReference>
<evidence type="ECO:0000256" key="1">
    <source>
        <dbReference type="ARBA" id="ARBA00022737"/>
    </source>
</evidence>
<dbReference type="Pfam" id="PF02985">
    <property type="entry name" value="HEAT"/>
    <property type="match status" value="1"/>
</dbReference>
<feature type="compositionally biased region" description="Basic and acidic residues" evidence="2">
    <location>
        <begin position="484"/>
        <end position="499"/>
    </location>
</feature>
<name>K1QLA1_MAGGI</name>
<gene>
    <name evidence="4" type="ORF">CGI_10023188</name>
</gene>
<dbReference type="InterPro" id="IPR000357">
    <property type="entry name" value="HEAT"/>
</dbReference>
<keyword evidence="1" id="KW-0677">Repeat</keyword>
<dbReference type="AlphaFoldDB" id="K1QLA1"/>
<accession>K1QLA1</accession>
<evidence type="ECO:0000256" key="2">
    <source>
        <dbReference type="SAM" id="MobiDB-lite"/>
    </source>
</evidence>